<evidence type="ECO:0000313" key="2">
    <source>
        <dbReference type="Proteomes" id="UP000075604"/>
    </source>
</evidence>
<proteinExistence type="predicted"/>
<reference evidence="1 2" key="1">
    <citation type="submission" date="2014-02" db="EMBL/GenBank/DDBJ databases">
        <title>The small core and large imbalanced accessory genome model reveals a collaborative survival strategy of Sorangium cellulosum strains in nature.</title>
        <authorList>
            <person name="Han K."/>
            <person name="Peng R."/>
            <person name="Blom J."/>
            <person name="Li Y.-Z."/>
        </authorList>
    </citation>
    <scope>NUCLEOTIDE SEQUENCE [LARGE SCALE GENOMIC DNA]</scope>
    <source>
        <strain evidence="1 2">So0157-18</strain>
    </source>
</reference>
<evidence type="ECO:0000313" key="1">
    <source>
        <dbReference type="EMBL" id="KYF56175.1"/>
    </source>
</evidence>
<dbReference type="EMBL" id="JELX01002216">
    <property type="protein sequence ID" value="KYF56175.1"/>
    <property type="molecule type" value="Genomic_DNA"/>
</dbReference>
<dbReference type="Proteomes" id="UP000075604">
    <property type="component" value="Unassembled WGS sequence"/>
</dbReference>
<comment type="caution">
    <text evidence="1">The sequence shown here is derived from an EMBL/GenBank/DDBJ whole genome shotgun (WGS) entry which is preliminary data.</text>
</comment>
<protein>
    <submittedName>
        <fullName evidence="1">Uncharacterized protein</fullName>
    </submittedName>
</protein>
<organism evidence="1 2">
    <name type="scientific">Sorangium cellulosum</name>
    <name type="common">Polyangium cellulosum</name>
    <dbReference type="NCBI Taxonomy" id="56"/>
    <lineage>
        <taxon>Bacteria</taxon>
        <taxon>Pseudomonadati</taxon>
        <taxon>Myxococcota</taxon>
        <taxon>Polyangia</taxon>
        <taxon>Polyangiales</taxon>
        <taxon>Polyangiaceae</taxon>
        <taxon>Sorangium</taxon>
    </lineage>
</organism>
<gene>
    <name evidence="1" type="ORF">BE04_18995</name>
</gene>
<name>A0A150PKG7_SORCE</name>
<accession>A0A150PKG7</accession>
<dbReference type="AlphaFoldDB" id="A0A150PKG7"/>
<dbReference type="PROSITE" id="PS51257">
    <property type="entry name" value="PROKAR_LIPOPROTEIN"/>
    <property type="match status" value="1"/>
</dbReference>
<sequence length="217" mass="23465">MTARLLVPLVCCLSLGCSLGQGEGEVYSSRLLAADCWEGAYDMRPDFFAAVPYRSTLQIRVQRGSDLQEVSDGLAVTIDDVGIIRGDGQVNKLDVDLSVGLPPGVELPGSPPPTPKPEGLAPLVHMALYLQRSCHNQNTVLYAVDGTIKFQALFSGDPNETDAVDKFTDATFDIWVGDPRDAGIGHPADAIPRELLSRVTGSFRFYFERGQPGQPFP</sequence>